<proteinExistence type="predicted"/>
<evidence type="ECO:0000256" key="4">
    <source>
        <dbReference type="ARBA" id="ARBA00022989"/>
    </source>
</evidence>
<dbReference type="GO" id="GO:0005886">
    <property type="term" value="C:plasma membrane"/>
    <property type="evidence" value="ECO:0007669"/>
    <property type="project" value="UniProtKB-SubCell"/>
</dbReference>
<evidence type="ECO:0000256" key="5">
    <source>
        <dbReference type="ARBA" id="ARBA00023136"/>
    </source>
</evidence>
<name>A0A2A9FDG6_9PSEU</name>
<feature type="domain" description="Type II secretion system protein GspF" evidence="7">
    <location>
        <begin position="115"/>
        <end position="236"/>
    </location>
</feature>
<dbReference type="Proteomes" id="UP000243542">
    <property type="component" value="Unassembled WGS sequence"/>
</dbReference>
<dbReference type="PANTHER" id="PTHR35007">
    <property type="entry name" value="INTEGRAL MEMBRANE PROTEIN-RELATED"/>
    <property type="match status" value="1"/>
</dbReference>
<keyword evidence="9" id="KW-1185">Reference proteome</keyword>
<keyword evidence="2" id="KW-1003">Cell membrane</keyword>
<sequence>MGGRGLVSRTDRTGWGGAHMMATGVFLILAAVALMLWPDTPAPRNWAPARWKRPAVRPAVWHAAAVVVGGLSVAVVAGIPVGLVAGAGGWWLLRRSRRARAPDDVAARLRSAAVLDLLAACLRTGMPIPVALEAVANGAPEETGKALRSTASLLALGADPVPAWAPVRARPGFAELAMAAARTARSGTALAATADDLARRLRDGLGTEAEERAERAGVALALPVGLCFLPAFFALGVLPVVLGLAERIGGLL</sequence>
<dbReference type="InterPro" id="IPR018076">
    <property type="entry name" value="T2SS_GspF_dom"/>
</dbReference>
<dbReference type="AlphaFoldDB" id="A0A2A9FDG6"/>
<evidence type="ECO:0000256" key="2">
    <source>
        <dbReference type="ARBA" id="ARBA00022475"/>
    </source>
</evidence>
<evidence type="ECO:0000256" key="3">
    <source>
        <dbReference type="ARBA" id="ARBA00022692"/>
    </source>
</evidence>
<comment type="subcellular location">
    <subcellularLocation>
        <location evidence="1">Cell membrane</location>
        <topology evidence="1">Multi-pass membrane protein</topology>
    </subcellularLocation>
</comment>
<evidence type="ECO:0000256" key="6">
    <source>
        <dbReference type="SAM" id="Phobius"/>
    </source>
</evidence>
<feature type="transmembrane region" description="Helical" evidence="6">
    <location>
        <begin position="21"/>
        <end position="40"/>
    </location>
</feature>
<dbReference type="EMBL" id="PDJK01000002">
    <property type="protein sequence ID" value="PFG48791.1"/>
    <property type="molecule type" value="Genomic_DNA"/>
</dbReference>
<accession>A0A2A9FDG6</accession>
<evidence type="ECO:0000313" key="8">
    <source>
        <dbReference type="EMBL" id="PFG48791.1"/>
    </source>
</evidence>
<evidence type="ECO:0000259" key="7">
    <source>
        <dbReference type="Pfam" id="PF00482"/>
    </source>
</evidence>
<gene>
    <name evidence="8" type="ORF">ATK36_3901</name>
</gene>
<evidence type="ECO:0000313" key="9">
    <source>
        <dbReference type="Proteomes" id="UP000243542"/>
    </source>
</evidence>
<dbReference type="Pfam" id="PF00482">
    <property type="entry name" value="T2SSF"/>
    <property type="match status" value="1"/>
</dbReference>
<feature type="transmembrane region" description="Helical" evidence="6">
    <location>
        <begin position="60"/>
        <end position="93"/>
    </location>
</feature>
<feature type="transmembrane region" description="Helical" evidence="6">
    <location>
        <begin position="220"/>
        <end position="245"/>
    </location>
</feature>
<keyword evidence="5 6" id="KW-0472">Membrane</keyword>
<organism evidence="8 9">
    <name type="scientific">Amycolatopsis sulphurea</name>
    <dbReference type="NCBI Taxonomy" id="76022"/>
    <lineage>
        <taxon>Bacteria</taxon>
        <taxon>Bacillati</taxon>
        <taxon>Actinomycetota</taxon>
        <taxon>Actinomycetes</taxon>
        <taxon>Pseudonocardiales</taxon>
        <taxon>Pseudonocardiaceae</taxon>
        <taxon>Amycolatopsis</taxon>
    </lineage>
</organism>
<reference evidence="8 9" key="1">
    <citation type="submission" date="2017-10" db="EMBL/GenBank/DDBJ databases">
        <title>Sequencing the genomes of 1000 actinobacteria strains.</title>
        <authorList>
            <person name="Klenk H.-P."/>
        </authorList>
    </citation>
    <scope>NUCLEOTIDE SEQUENCE [LARGE SCALE GENOMIC DNA]</scope>
    <source>
        <strain evidence="8 9">DSM 46092</strain>
    </source>
</reference>
<dbReference type="PANTHER" id="PTHR35007:SF3">
    <property type="entry name" value="POSSIBLE CONSERVED ALANINE RICH MEMBRANE PROTEIN"/>
    <property type="match status" value="1"/>
</dbReference>
<protein>
    <submittedName>
        <fullName evidence="8">Type II secretion system (T2SS) protein F</fullName>
    </submittedName>
</protein>
<evidence type="ECO:0000256" key="1">
    <source>
        <dbReference type="ARBA" id="ARBA00004651"/>
    </source>
</evidence>
<comment type="caution">
    <text evidence="8">The sequence shown here is derived from an EMBL/GenBank/DDBJ whole genome shotgun (WGS) entry which is preliminary data.</text>
</comment>
<keyword evidence="3 6" id="KW-0812">Transmembrane</keyword>
<keyword evidence="4 6" id="KW-1133">Transmembrane helix</keyword>